<dbReference type="NCBIfam" id="TIGR01509">
    <property type="entry name" value="HAD-SF-IA-v3"/>
    <property type="match status" value="1"/>
</dbReference>
<name>A0A1E5D4N6_9VIBR</name>
<dbReference type="PANTHER" id="PTHR43481">
    <property type="entry name" value="FRUCTOSE-1-PHOSPHATE PHOSPHATASE"/>
    <property type="match status" value="1"/>
</dbReference>
<dbReference type="SFLD" id="SFLDG01129">
    <property type="entry name" value="C1.5:_HAD__Beta-PGM__Phosphata"/>
    <property type="match status" value="1"/>
</dbReference>
<dbReference type="SFLD" id="SFLDS00003">
    <property type="entry name" value="Haloacid_Dehalogenase"/>
    <property type="match status" value="1"/>
</dbReference>
<reference evidence="2 3" key="1">
    <citation type="journal article" date="2012" name="Science">
        <title>Ecological populations of bacteria act as socially cohesive units of antibiotic production and resistance.</title>
        <authorList>
            <person name="Cordero O.X."/>
            <person name="Wildschutte H."/>
            <person name="Kirkup B."/>
            <person name="Proehl S."/>
            <person name="Ngo L."/>
            <person name="Hussain F."/>
            <person name="Le Roux F."/>
            <person name="Mincer T."/>
            <person name="Polz M.F."/>
        </authorList>
    </citation>
    <scope>NUCLEOTIDE SEQUENCE [LARGE SCALE GENOMIC DNA]</scope>
    <source>
        <strain evidence="2 3">FF-238</strain>
    </source>
</reference>
<accession>A0A1E5D4N6</accession>
<dbReference type="Gene3D" id="3.40.50.1000">
    <property type="entry name" value="HAD superfamily/HAD-like"/>
    <property type="match status" value="1"/>
</dbReference>
<dbReference type="GO" id="GO:0050308">
    <property type="term" value="F:sugar-phosphatase activity"/>
    <property type="evidence" value="ECO:0007669"/>
    <property type="project" value="TreeGrafter"/>
</dbReference>
<dbReference type="EMBL" id="AJYW02000045">
    <property type="protein sequence ID" value="OEE78559.1"/>
    <property type="molecule type" value="Genomic_DNA"/>
</dbReference>
<dbReference type="PANTHER" id="PTHR43481:SF4">
    <property type="entry name" value="GLYCEROL-1-PHOSPHATE PHOSPHOHYDROLASE 1-RELATED"/>
    <property type="match status" value="1"/>
</dbReference>
<dbReference type="Pfam" id="PF13419">
    <property type="entry name" value="HAD_2"/>
    <property type="match status" value="1"/>
</dbReference>
<dbReference type="InterPro" id="IPR010976">
    <property type="entry name" value="B-phosphoglucomutase_hydrolase"/>
</dbReference>
<dbReference type="RefSeq" id="WP_017053466.1">
    <property type="nucleotide sequence ID" value="NZ_AJYW02000045.1"/>
</dbReference>
<comment type="similarity">
    <text evidence="1">Belongs to the HAD-like hydrolase superfamily. CbbY/CbbZ/Gph/YieH family.</text>
</comment>
<dbReference type="AlphaFoldDB" id="A0A1E5D4N6"/>
<keyword evidence="3" id="KW-1185">Reference proteome</keyword>
<evidence type="ECO:0000313" key="2">
    <source>
        <dbReference type="EMBL" id="OEE78559.1"/>
    </source>
</evidence>
<protein>
    <submittedName>
        <fullName evidence="2">Carotenoid dehydrogenase</fullName>
    </submittedName>
</protein>
<comment type="caution">
    <text evidence="2">The sequence shown here is derived from an EMBL/GenBank/DDBJ whole genome shotgun (WGS) entry which is preliminary data.</text>
</comment>
<gene>
    <name evidence="2" type="ORF">A130_03255</name>
</gene>
<dbReference type="InterPro" id="IPR051806">
    <property type="entry name" value="HAD-like_SPP"/>
</dbReference>
<evidence type="ECO:0000313" key="3">
    <source>
        <dbReference type="Proteomes" id="UP000094165"/>
    </source>
</evidence>
<dbReference type="InterPro" id="IPR023214">
    <property type="entry name" value="HAD_sf"/>
</dbReference>
<dbReference type="InterPro" id="IPR041492">
    <property type="entry name" value="HAD_2"/>
</dbReference>
<proteinExistence type="inferred from homology"/>
<dbReference type="Proteomes" id="UP000094165">
    <property type="component" value="Unassembled WGS sequence"/>
</dbReference>
<dbReference type="Gene3D" id="1.10.150.240">
    <property type="entry name" value="Putative phosphatase, domain 2"/>
    <property type="match status" value="1"/>
</dbReference>
<dbReference type="SUPFAM" id="SSF56784">
    <property type="entry name" value="HAD-like"/>
    <property type="match status" value="1"/>
</dbReference>
<dbReference type="InterPro" id="IPR036412">
    <property type="entry name" value="HAD-like_sf"/>
</dbReference>
<dbReference type="InterPro" id="IPR006439">
    <property type="entry name" value="HAD-SF_hydro_IA"/>
</dbReference>
<dbReference type="NCBIfam" id="TIGR02009">
    <property type="entry name" value="PGMB-YQAB-SF"/>
    <property type="match status" value="1"/>
</dbReference>
<evidence type="ECO:0000256" key="1">
    <source>
        <dbReference type="ARBA" id="ARBA00006171"/>
    </source>
</evidence>
<sequence>MSIDLSSYQGLIFDMDGTLIDTMPAHLDAWEKTANQFEFPFDMDWLHNLGGMPSFKIIGQVNQKYGLNLDAKQVSKFKMQSFAALEHHGEVIECTYQILLDNLGKKKLAVGTGSQRESATRLLKKAQLLDRLDAMVSATDVDNHKPAPDTFLQAAKELALESTQCVVFEDTHLGKMAAHAAGMDCYLVVDGRLEFHPVSQATD</sequence>
<organism evidence="2 3">
    <name type="scientific">Vibrio genomosp. F6 str. FF-238</name>
    <dbReference type="NCBI Taxonomy" id="1191298"/>
    <lineage>
        <taxon>Bacteria</taxon>
        <taxon>Pseudomonadati</taxon>
        <taxon>Pseudomonadota</taxon>
        <taxon>Gammaproteobacteria</taxon>
        <taxon>Vibrionales</taxon>
        <taxon>Vibrionaceae</taxon>
        <taxon>Vibrio</taxon>
    </lineage>
</organism>
<dbReference type="InterPro" id="IPR023198">
    <property type="entry name" value="PGP-like_dom2"/>
</dbReference>